<dbReference type="Proteomes" id="UP001208649">
    <property type="component" value="Unassembled WGS sequence"/>
</dbReference>
<reference evidence="3" key="1">
    <citation type="submission" date="2023-07" db="EMBL/GenBank/DDBJ databases">
        <title>Chryseobacterium sp. strain PBS4-4 Genome sequencing and assembly.</title>
        <authorList>
            <person name="Jung Y."/>
        </authorList>
    </citation>
    <scope>NUCLEOTIDE SEQUENCE [LARGE SCALE GENOMIC DNA]</scope>
    <source>
        <strain evidence="3">PBS4-4</strain>
    </source>
</reference>
<accession>A0ABT2W1E8</accession>
<comment type="caution">
    <text evidence="2">The sequence shown here is derived from an EMBL/GenBank/DDBJ whole genome shotgun (WGS) entry which is preliminary data.</text>
</comment>
<protein>
    <recommendedName>
        <fullName evidence="4">Lipoprotein</fullName>
    </recommendedName>
</protein>
<gene>
    <name evidence="2" type="ORF">NZ698_00990</name>
</gene>
<organism evidence="2 3">
    <name type="scientific">Chryseobacterium edaphi</name>
    <dbReference type="NCBI Taxonomy" id="2976532"/>
    <lineage>
        <taxon>Bacteria</taxon>
        <taxon>Pseudomonadati</taxon>
        <taxon>Bacteroidota</taxon>
        <taxon>Flavobacteriia</taxon>
        <taxon>Flavobacteriales</taxon>
        <taxon>Weeksellaceae</taxon>
        <taxon>Chryseobacterium group</taxon>
        <taxon>Chryseobacterium</taxon>
    </lineage>
</organism>
<feature type="compositionally biased region" description="Basic and acidic residues" evidence="1">
    <location>
        <begin position="63"/>
        <end position="77"/>
    </location>
</feature>
<evidence type="ECO:0000313" key="3">
    <source>
        <dbReference type="Proteomes" id="UP001208649"/>
    </source>
</evidence>
<dbReference type="EMBL" id="JAOTEM010000001">
    <property type="protein sequence ID" value="MCU7615758.1"/>
    <property type="molecule type" value="Genomic_DNA"/>
</dbReference>
<dbReference type="PROSITE" id="PS51257">
    <property type="entry name" value="PROKAR_LIPOPROTEIN"/>
    <property type="match status" value="1"/>
</dbReference>
<proteinExistence type="predicted"/>
<feature type="compositionally biased region" description="Basic and acidic residues" evidence="1">
    <location>
        <begin position="27"/>
        <end position="41"/>
    </location>
</feature>
<name>A0ABT2W1E8_9FLAO</name>
<evidence type="ECO:0008006" key="4">
    <source>
        <dbReference type="Google" id="ProtNLM"/>
    </source>
</evidence>
<sequence length="85" mass="9334">MKKLWIGAVSGLLVFASCADKKENREEFKADHNKDSMRNHLGDSAVANSEHNAADTTNLANDTVKKPTDYESKESRPNTKVGGSR</sequence>
<dbReference type="RefSeq" id="WP_263000992.1">
    <property type="nucleotide sequence ID" value="NZ_JAOTEM010000001.1"/>
</dbReference>
<keyword evidence="3" id="KW-1185">Reference proteome</keyword>
<feature type="region of interest" description="Disordered" evidence="1">
    <location>
        <begin position="27"/>
        <end position="85"/>
    </location>
</feature>
<evidence type="ECO:0000256" key="1">
    <source>
        <dbReference type="SAM" id="MobiDB-lite"/>
    </source>
</evidence>
<evidence type="ECO:0000313" key="2">
    <source>
        <dbReference type="EMBL" id="MCU7615758.1"/>
    </source>
</evidence>
<feature type="compositionally biased region" description="Polar residues" evidence="1">
    <location>
        <begin position="46"/>
        <end position="61"/>
    </location>
</feature>